<feature type="domain" description="Acyl-CoA dehydrogenase/oxidase N-terminal" evidence="3">
    <location>
        <begin position="19"/>
        <end position="85"/>
    </location>
</feature>
<dbReference type="GO" id="GO:0050660">
    <property type="term" value="F:flavin adenine dinucleotide binding"/>
    <property type="evidence" value="ECO:0007669"/>
    <property type="project" value="InterPro"/>
</dbReference>
<keyword evidence="6" id="KW-1185">Reference proteome</keyword>
<dbReference type="STRING" id="54.SAMN02745121_05522"/>
<evidence type="ECO:0000313" key="5">
    <source>
        <dbReference type="EMBL" id="SFE78204.1"/>
    </source>
</evidence>
<dbReference type="InterPro" id="IPR013107">
    <property type="entry name" value="Acyl-CoA_DH_C"/>
</dbReference>
<evidence type="ECO:0000313" key="6">
    <source>
        <dbReference type="Proteomes" id="UP000199400"/>
    </source>
</evidence>
<dbReference type="SUPFAM" id="SSF47203">
    <property type="entry name" value="Acyl-CoA dehydrogenase C-terminal domain-like"/>
    <property type="match status" value="1"/>
</dbReference>
<evidence type="ECO:0000256" key="1">
    <source>
        <dbReference type="ARBA" id="ARBA00023002"/>
    </source>
</evidence>
<dbReference type="Gene3D" id="2.40.110.10">
    <property type="entry name" value="Butyryl-CoA Dehydrogenase, subunit A, domain 2"/>
    <property type="match status" value="1"/>
</dbReference>
<dbReference type="GO" id="GO:0033539">
    <property type="term" value="P:fatty acid beta-oxidation using acyl-CoA dehydrogenase"/>
    <property type="evidence" value="ECO:0007669"/>
    <property type="project" value="TreeGrafter"/>
</dbReference>
<evidence type="ECO:0000256" key="2">
    <source>
        <dbReference type="ARBA" id="ARBA00049661"/>
    </source>
</evidence>
<keyword evidence="1" id="KW-0560">Oxidoreductase</keyword>
<evidence type="ECO:0000259" key="3">
    <source>
        <dbReference type="Pfam" id="PF02771"/>
    </source>
</evidence>
<protein>
    <submittedName>
        <fullName evidence="5">Acyl-CoA dehydrogenase</fullName>
    </submittedName>
</protein>
<name>A0A1I2DCF1_9BACT</name>
<dbReference type="PANTHER" id="PTHR48083">
    <property type="entry name" value="MEDIUM-CHAIN SPECIFIC ACYL-COA DEHYDROGENASE, MITOCHONDRIAL-RELATED"/>
    <property type="match status" value="1"/>
</dbReference>
<dbReference type="InterPro" id="IPR050741">
    <property type="entry name" value="Acyl-CoA_dehydrogenase"/>
</dbReference>
<dbReference type="Pfam" id="PF08028">
    <property type="entry name" value="Acyl-CoA_dh_2"/>
    <property type="match status" value="1"/>
</dbReference>
<accession>A0A1I2DCF1</accession>
<proteinExistence type="inferred from homology"/>
<evidence type="ECO:0000259" key="4">
    <source>
        <dbReference type="Pfam" id="PF08028"/>
    </source>
</evidence>
<sequence>MREDDSARIMAAVRDLGPTIAGRAGEIDGARRVPADLLAQLRAAGVMRMFVPRSHGGAELELRAGQEILEALARVDGSTAWTVMIGAESPQVLALLPRARFDAIYAAGPDVVLAGGSSPQGEALVVEGGYRVTGKWTFASGCEHCDWMIGNCVVMQDGQPSPGAAPGTPELRGMIWPAAAGRVVDSWHALGMRGTGSHDIAVEGQFVPASDSLDLFAGAPSVAGPNFVAPVLHILAHMAAVAVGLAQGALDEVVTLARGGKKRVFARASLAESPVFQIHLGRAEMDVAAARALVRATSEEFWAACVADPAAVPAIVPRLSAMLAWVVETCTRVVDACYRAGGAGAARDASPLQRRFRDMHTLSQHAVAAEGFLGQVGALRLEQPAGFWS</sequence>
<feature type="domain" description="Acyl-CoA dehydrogenase C-terminal" evidence="4">
    <location>
        <begin position="238"/>
        <end position="368"/>
    </location>
</feature>
<dbReference type="OrthoDB" id="2986495at2"/>
<dbReference type="SUPFAM" id="SSF56645">
    <property type="entry name" value="Acyl-CoA dehydrogenase NM domain-like"/>
    <property type="match status" value="1"/>
</dbReference>
<comment type="similarity">
    <text evidence="2">Belongs to the HpaH/HsaA monooxygenase family.</text>
</comment>
<dbReference type="PANTHER" id="PTHR48083:SF5">
    <property type="entry name" value="NRGC PROTEIN"/>
    <property type="match status" value="1"/>
</dbReference>
<gene>
    <name evidence="5" type="ORF">SAMN02745121_05522</name>
</gene>
<dbReference type="InterPro" id="IPR009100">
    <property type="entry name" value="AcylCoA_DH/oxidase_NM_dom_sf"/>
</dbReference>
<dbReference type="InterPro" id="IPR046373">
    <property type="entry name" value="Acyl-CoA_Oxase/DH_mid-dom_sf"/>
</dbReference>
<dbReference type="Proteomes" id="UP000199400">
    <property type="component" value="Unassembled WGS sequence"/>
</dbReference>
<reference evidence="6" key="1">
    <citation type="submission" date="2016-10" db="EMBL/GenBank/DDBJ databases">
        <authorList>
            <person name="Varghese N."/>
            <person name="Submissions S."/>
        </authorList>
    </citation>
    <scope>NUCLEOTIDE SEQUENCE [LARGE SCALE GENOMIC DNA]</scope>
    <source>
        <strain evidence="6">ATCC 25963</strain>
    </source>
</reference>
<dbReference type="Gene3D" id="1.10.540.10">
    <property type="entry name" value="Acyl-CoA dehydrogenase/oxidase, N-terminal domain"/>
    <property type="match status" value="1"/>
</dbReference>
<organism evidence="5 6">
    <name type="scientific">Nannocystis exedens</name>
    <dbReference type="NCBI Taxonomy" id="54"/>
    <lineage>
        <taxon>Bacteria</taxon>
        <taxon>Pseudomonadati</taxon>
        <taxon>Myxococcota</taxon>
        <taxon>Polyangia</taxon>
        <taxon>Nannocystales</taxon>
        <taxon>Nannocystaceae</taxon>
        <taxon>Nannocystis</taxon>
    </lineage>
</organism>
<dbReference type="InterPro" id="IPR013786">
    <property type="entry name" value="AcylCoA_DH/ox_N"/>
</dbReference>
<dbReference type="EMBL" id="FOMX01000019">
    <property type="protein sequence ID" value="SFE78204.1"/>
    <property type="molecule type" value="Genomic_DNA"/>
</dbReference>
<dbReference type="GO" id="GO:0005737">
    <property type="term" value="C:cytoplasm"/>
    <property type="evidence" value="ECO:0007669"/>
    <property type="project" value="TreeGrafter"/>
</dbReference>
<dbReference type="InterPro" id="IPR036250">
    <property type="entry name" value="AcylCo_DH-like_C"/>
</dbReference>
<dbReference type="Gene3D" id="1.20.140.10">
    <property type="entry name" value="Butyryl-CoA Dehydrogenase, subunit A, domain 3"/>
    <property type="match status" value="1"/>
</dbReference>
<dbReference type="AlphaFoldDB" id="A0A1I2DCF1"/>
<dbReference type="InterPro" id="IPR037069">
    <property type="entry name" value="AcylCoA_DH/ox_N_sf"/>
</dbReference>
<dbReference type="PIRSF" id="PIRSF016578">
    <property type="entry name" value="HsaA"/>
    <property type="match status" value="1"/>
</dbReference>
<dbReference type="Pfam" id="PF02771">
    <property type="entry name" value="Acyl-CoA_dh_N"/>
    <property type="match status" value="1"/>
</dbReference>
<dbReference type="GO" id="GO:0003995">
    <property type="term" value="F:acyl-CoA dehydrogenase activity"/>
    <property type="evidence" value="ECO:0007669"/>
    <property type="project" value="TreeGrafter"/>
</dbReference>